<protein>
    <submittedName>
        <fullName evidence="2">Uncharacterized protein</fullName>
    </submittedName>
</protein>
<sequence>MRNEAFGVFESLTEHINYDEIQELKRLQRKLIERDAEDRAKLAPTFLSSTASKLNAADAHERDEPGADEIKLLPEACTIRLHCVGLSRTEDIRMLVEHRLLRSVGVLSVTFELGAEIVELQSRRPSEDVVKIVQKITKQSVVVLENSIDDGDEEHELVKDENEVDEDGPQYIDKQRERERRREEKSGKPKRTVTQGGGNSLAARLEEQKRAEARKQQRANRFLGGVFSFW</sequence>
<feature type="compositionally biased region" description="Basic and acidic residues" evidence="1">
    <location>
        <begin position="173"/>
        <end position="187"/>
    </location>
</feature>
<reference evidence="2" key="1">
    <citation type="submission" date="2021-01" db="EMBL/GenBank/DDBJ databases">
        <authorList>
            <person name="Corre E."/>
            <person name="Pelletier E."/>
            <person name="Niang G."/>
            <person name="Scheremetjew M."/>
            <person name="Finn R."/>
            <person name="Kale V."/>
            <person name="Holt S."/>
            <person name="Cochrane G."/>
            <person name="Meng A."/>
            <person name="Brown T."/>
            <person name="Cohen L."/>
        </authorList>
    </citation>
    <scope>NUCLEOTIDE SEQUENCE</scope>
    <source>
        <strain evidence="2">CCMP3278</strain>
    </source>
</reference>
<gene>
    <name evidence="2" type="ORF">TOLI1172_LOCUS257</name>
</gene>
<dbReference type="AlphaFoldDB" id="A0A7S0ZAL4"/>
<evidence type="ECO:0000313" key="2">
    <source>
        <dbReference type="EMBL" id="CAD8815869.1"/>
    </source>
</evidence>
<accession>A0A7S0ZAL4</accession>
<dbReference type="EMBL" id="HBFP01000334">
    <property type="protein sequence ID" value="CAD8815869.1"/>
    <property type="molecule type" value="Transcribed_RNA"/>
</dbReference>
<proteinExistence type="predicted"/>
<evidence type="ECO:0000256" key="1">
    <source>
        <dbReference type="SAM" id="MobiDB-lite"/>
    </source>
</evidence>
<name>A0A7S0ZAL4_9RHOD</name>
<feature type="region of interest" description="Disordered" evidence="1">
    <location>
        <begin position="152"/>
        <end position="213"/>
    </location>
</feature>
<organism evidence="2">
    <name type="scientific">Timspurckia oligopyrenoides</name>
    <dbReference type="NCBI Taxonomy" id="708627"/>
    <lineage>
        <taxon>Eukaryota</taxon>
        <taxon>Rhodophyta</taxon>
        <taxon>Bangiophyceae</taxon>
        <taxon>Porphyridiales</taxon>
        <taxon>Porphyridiaceae</taxon>
        <taxon>Timspurckia</taxon>
    </lineage>
</organism>
<feature type="compositionally biased region" description="Basic and acidic residues" evidence="1">
    <location>
        <begin position="204"/>
        <end position="213"/>
    </location>
</feature>